<evidence type="ECO:0000313" key="3">
    <source>
        <dbReference type="EMBL" id="KAG7370235.1"/>
    </source>
</evidence>
<dbReference type="GO" id="GO:0008483">
    <property type="term" value="F:transaminase activity"/>
    <property type="evidence" value="ECO:0007669"/>
    <property type="project" value="UniProtKB-KW"/>
</dbReference>
<dbReference type="PANTHER" id="PTHR43092:SF2">
    <property type="entry name" value="HERCYNYLCYSTEINE SULFOXIDE LYASE"/>
    <property type="match status" value="1"/>
</dbReference>
<dbReference type="AlphaFoldDB" id="A0A9K3LXE4"/>
<dbReference type="Proteomes" id="UP000693970">
    <property type="component" value="Unassembled WGS sequence"/>
</dbReference>
<evidence type="ECO:0000256" key="1">
    <source>
        <dbReference type="ARBA" id="ARBA00022898"/>
    </source>
</evidence>
<keyword evidence="2" id="KW-0732">Signal</keyword>
<protein>
    <submittedName>
        <fullName evidence="3">Aminotransferase</fullName>
    </submittedName>
</protein>
<name>A0A9K3LXE4_9STRA</name>
<dbReference type="PANTHER" id="PTHR43092">
    <property type="entry name" value="L-CYSTEINE DESULFHYDRASE"/>
    <property type="match status" value="1"/>
</dbReference>
<keyword evidence="1" id="KW-0663">Pyridoxal phosphate</keyword>
<feature type="chain" id="PRO_5039950436" evidence="2">
    <location>
        <begin position="33"/>
        <end position="527"/>
    </location>
</feature>
<reference evidence="3" key="1">
    <citation type="journal article" date="2021" name="Sci. Rep.">
        <title>Diploid genomic architecture of Nitzschia inconspicua, an elite biomass production diatom.</title>
        <authorList>
            <person name="Oliver A."/>
            <person name="Podell S."/>
            <person name="Pinowska A."/>
            <person name="Traller J.C."/>
            <person name="Smith S.R."/>
            <person name="McClure R."/>
            <person name="Beliaev A."/>
            <person name="Bohutskyi P."/>
            <person name="Hill E.A."/>
            <person name="Rabines A."/>
            <person name="Zheng H."/>
            <person name="Allen L.Z."/>
            <person name="Kuo A."/>
            <person name="Grigoriev I.V."/>
            <person name="Allen A.E."/>
            <person name="Hazlebeck D."/>
            <person name="Allen E.E."/>
        </authorList>
    </citation>
    <scope>NUCLEOTIDE SEQUENCE</scope>
    <source>
        <strain evidence="3">Hildebrandi</strain>
    </source>
</reference>
<keyword evidence="4" id="KW-1185">Reference proteome</keyword>
<sequence length="527" mass="59393">MTSSLPATRHNFTAAIWIFGFVVFFLCRPASAETSQSVDLLEEEEPAATKKDVPVYGHALLIHPNNPDQDKSFTITRRPVSSHPNGFFLLNYTNFNHGSFGACPKPVLEYQNQLRQQQEQQPDPFLRKRYKQLWNETRVRIAQSWKVPYQQLVLVESASTAVNSILWSLEWKSGDFILYFSTAYGMVKNTAQWLKLQYGLEIVEVPVQFPIANGNDAYLKSLEACLKTMKTNGELSKLKVAVLDHVVSIPAIKLPILALTKLIRQYTASNVSAESFSPFILVDGAHAWGQVPTEELSSLLGGDSAFKDDEKMAQTGGWIDAYLSNGHKWMYSPKGSAVLWVHASRISRLFPEPTVISSENSMQQCSFDTVEVDDPLYHRFIYTSTKDYTALLSLAAAMDFRNDVLGGDVAIHTYIRNLALQAKSHLMQVWNTPIPMAPNDMEEYMINVILPISKDDENKTEVGLALQQWLYDQHDMYAVIAQEPSSGYIYTRLSAQVYLEMSDFIRLGRVVLEFLGLGVSTTEMTVV</sequence>
<evidence type="ECO:0000256" key="2">
    <source>
        <dbReference type="SAM" id="SignalP"/>
    </source>
</evidence>
<evidence type="ECO:0000313" key="4">
    <source>
        <dbReference type="Proteomes" id="UP000693970"/>
    </source>
</evidence>
<dbReference type="OrthoDB" id="5978656at2759"/>
<keyword evidence="3" id="KW-0808">Transferase</keyword>
<organism evidence="3 4">
    <name type="scientific">Nitzschia inconspicua</name>
    <dbReference type="NCBI Taxonomy" id="303405"/>
    <lineage>
        <taxon>Eukaryota</taxon>
        <taxon>Sar</taxon>
        <taxon>Stramenopiles</taxon>
        <taxon>Ochrophyta</taxon>
        <taxon>Bacillariophyta</taxon>
        <taxon>Bacillariophyceae</taxon>
        <taxon>Bacillariophycidae</taxon>
        <taxon>Bacillariales</taxon>
        <taxon>Bacillariaceae</taxon>
        <taxon>Nitzschia</taxon>
    </lineage>
</organism>
<accession>A0A9K3LXE4</accession>
<comment type="caution">
    <text evidence="3">The sequence shown here is derived from an EMBL/GenBank/DDBJ whole genome shotgun (WGS) entry which is preliminary data.</text>
</comment>
<gene>
    <name evidence="3" type="ORF">IV203_027981</name>
</gene>
<keyword evidence="3" id="KW-0032">Aminotransferase</keyword>
<feature type="signal peptide" evidence="2">
    <location>
        <begin position="1"/>
        <end position="32"/>
    </location>
</feature>
<dbReference type="EMBL" id="JAGRRH010000005">
    <property type="protein sequence ID" value="KAG7370235.1"/>
    <property type="molecule type" value="Genomic_DNA"/>
</dbReference>
<reference evidence="3" key="2">
    <citation type="submission" date="2021-04" db="EMBL/GenBank/DDBJ databases">
        <authorList>
            <person name="Podell S."/>
        </authorList>
    </citation>
    <scope>NUCLEOTIDE SEQUENCE</scope>
    <source>
        <strain evidence="3">Hildebrandi</strain>
    </source>
</reference>
<proteinExistence type="predicted"/>